<dbReference type="AlphaFoldDB" id="B6IJ20"/>
<dbReference type="KEGG" id="cbr:CBG_27722"/>
<keyword evidence="2" id="KW-1185">Reference proteome</keyword>
<sequence>MFLFHNINWEWKKFENRKRERDRKREKREVCIIGLSQEIGCISRSGWCCGLEESVFIKEKINDRREKRLKW</sequence>
<dbReference type="RefSeq" id="XP_045099561.1">
    <property type="nucleotide sequence ID" value="XM_045239685.1"/>
</dbReference>
<dbReference type="HOGENOM" id="CLU_2742340_0_0_1"/>
<evidence type="ECO:0000313" key="2">
    <source>
        <dbReference type="Proteomes" id="UP000008549"/>
    </source>
</evidence>
<dbReference type="EMBL" id="HE600983">
    <property type="protein sequence ID" value="CAS00000.1"/>
    <property type="molecule type" value="Genomic_DNA"/>
</dbReference>
<dbReference type="Proteomes" id="UP000008549">
    <property type="component" value="Unassembled WGS sequence"/>
</dbReference>
<reference evidence="1 2" key="2">
    <citation type="journal article" date="2011" name="PLoS Genet.">
        <title>Caenorhabditis briggsae recombinant inbred line genotypes reveal inter-strain incompatibility and the evolution of recombination.</title>
        <authorList>
            <person name="Ross J.A."/>
            <person name="Koboldt D.C."/>
            <person name="Staisch J.E."/>
            <person name="Chamberlin H.M."/>
            <person name="Gupta B.P."/>
            <person name="Miller R.D."/>
            <person name="Baird S.E."/>
            <person name="Haag E.S."/>
        </authorList>
    </citation>
    <scope>NUCLEOTIDE SEQUENCE [LARGE SCALE GENOMIC DNA]</scope>
    <source>
        <strain evidence="1 2">AF16</strain>
    </source>
</reference>
<dbReference type="InParanoid" id="B6IJ20"/>
<gene>
    <name evidence="1" type="ORF">CBG27722</name>
    <name evidence="1" type="ORF">CBG_27722</name>
</gene>
<proteinExistence type="predicted"/>
<evidence type="ECO:0000313" key="1">
    <source>
        <dbReference type="EMBL" id="CAS00000.1"/>
    </source>
</evidence>
<dbReference type="GeneID" id="68919171"/>
<dbReference type="CTD" id="68919171"/>
<reference evidence="1 2" key="1">
    <citation type="journal article" date="2003" name="PLoS Biol.">
        <title>The genome sequence of Caenorhabditis briggsae: a platform for comparative genomics.</title>
        <authorList>
            <person name="Stein L.D."/>
            <person name="Bao Z."/>
            <person name="Blasiar D."/>
            <person name="Blumenthal T."/>
            <person name="Brent M.R."/>
            <person name="Chen N."/>
            <person name="Chinwalla A."/>
            <person name="Clarke L."/>
            <person name="Clee C."/>
            <person name="Coghlan A."/>
            <person name="Coulson A."/>
            <person name="D'Eustachio P."/>
            <person name="Fitch D.H."/>
            <person name="Fulton L.A."/>
            <person name="Fulton R.E."/>
            <person name="Griffiths-Jones S."/>
            <person name="Harris T.W."/>
            <person name="Hillier L.W."/>
            <person name="Kamath R."/>
            <person name="Kuwabara P.E."/>
            <person name="Mardis E.R."/>
            <person name="Marra M.A."/>
            <person name="Miner T.L."/>
            <person name="Minx P."/>
            <person name="Mullikin J.C."/>
            <person name="Plumb R.W."/>
            <person name="Rogers J."/>
            <person name="Schein J.E."/>
            <person name="Sohrmann M."/>
            <person name="Spieth J."/>
            <person name="Stajich J.E."/>
            <person name="Wei C."/>
            <person name="Willey D."/>
            <person name="Wilson R.K."/>
            <person name="Durbin R."/>
            <person name="Waterston R.H."/>
        </authorList>
    </citation>
    <scope>NUCLEOTIDE SEQUENCE [LARGE SCALE GENOMIC DNA]</scope>
    <source>
        <strain evidence="1 2">AF16</strain>
    </source>
</reference>
<name>B6IJ20_CAEBR</name>
<protein>
    <submittedName>
        <fullName evidence="1">Protein CBG27722</fullName>
    </submittedName>
</protein>
<accession>B6IJ20</accession>
<organism evidence="1 2">
    <name type="scientific">Caenorhabditis briggsae</name>
    <dbReference type="NCBI Taxonomy" id="6238"/>
    <lineage>
        <taxon>Eukaryota</taxon>
        <taxon>Metazoa</taxon>
        <taxon>Ecdysozoa</taxon>
        <taxon>Nematoda</taxon>
        <taxon>Chromadorea</taxon>
        <taxon>Rhabditida</taxon>
        <taxon>Rhabditina</taxon>
        <taxon>Rhabditomorpha</taxon>
        <taxon>Rhabditoidea</taxon>
        <taxon>Rhabditidae</taxon>
        <taxon>Peloderinae</taxon>
        <taxon>Caenorhabditis</taxon>
    </lineage>
</organism>